<name>X0ZF37_9ZZZZ</name>
<evidence type="ECO:0008006" key="2">
    <source>
        <dbReference type="Google" id="ProtNLM"/>
    </source>
</evidence>
<dbReference type="Gene3D" id="2.130.10.10">
    <property type="entry name" value="YVTN repeat-like/Quinoprotein amine dehydrogenase"/>
    <property type="match status" value="1"/>
</dbReference>
<dbReference type="AlphaFoldDB" id="X0ZF37"/>
<sequence length="183" mass="20734">QFAGSCEFGTAVNEKTGRIYVNDPVNRMVSIIDGKTLEILKQVSLRDLELPLYRKTDPGYTRKNSPFHHLKVDDKNDRIFAYTWILDGQTGTVIGRIPPQHGTGVTGIDTKRNRIYVHGWNGLTVLDLDTFEKLGYLPLKSAPEGNDELRLFFVVDPDNNRVYAVRNLMVDGTKLHVFDIVSK</sequence>
<feature type="non-terminal residue" evidence="1">
    <location>
        <position position="1"/>
    </location>
</feature>
<accession>X0ZF37</accession>
<dbReference type="InterPro" id="IPR011048">
    <property type="entry name" value="Haem_d1_sf"/>
</dbReference>
<comment type="caution">
    <text evidence="1">The sequence shown here is derived from an EMBL/GenBank/DDBJ whole genome shotgun (WGS) entry which is preliminary data.</text>
</comment>
<protein>
    <recommendedName>
        <fullName evidence="2">Methanethiol oxidase</fullName>
    </recommendedName>
</protein>
<evidence type="ECO:0000313" key="1">
    <source>
        <dbReference type="EMBL" id="GAG56807.1"/>
    </source>
</evidence>
<proteinExistence type="predicted"/>
<organism evidence="1">
    <name type="scientific">marine sediment metagenome</name>
    <dbReference type="NCBI Taxonomy" id="412755"/>
    <lineage>
        <taxon>unclassified sequences</taxon>
        <taxon>metagenomes</taxon>
        <taxon>ecological metagenomes</taxon>
    </lineage>
</organism>
<gene>
    <name evidence="1" type="ORF">S01H4_19489</name>
</gene>
<dbReference type="EMBL" id="BART01008696">
    <property type="protein sequence ID" value="GAG56807.1"/>
    <property type="molecule type" value="Genomic_DNA"/>
</dbReference>
<reference evidence="1" key="1">
    <citation type="journal article" date="2014" name="Front. Microbiol.">
        <title>High frequency of phylogenetically diverse reductive dehalogenase-homologous genes in deep subseafloor sedimentary metagenomes.</title>
        <authorList>
            <person name="Kawai M."/>
            <person name="Futagami T."/>
            <person name="Toyoda A."/>
            <person name="Takaki Y."/>
            <person name="Nishi S."/>
            <person name="Hori S."/>
            <person name="Arai W."/>
            <person name="Tsubouchi T."/>
            <person name="Morono Y."/>
            <person name="Uchiyama I."/>
            <person name="Ito T."/>
            <person name="Fujiyama A."/>
            <person name="Inagaki F."/>
            <person name="Takami H."/>
        </authorList>
    </citation>
    <scope>NUCLEOTIDE SEQUENCE</scope>
    <source>
        <strain evidence="1">Expedition CK06-06</strain>
    </source>
</reference>
<dbReference type="InterPro" id="IPR015943">
    <property type="entry name" value="WD40/YVTN_repeat-like_dom_sf"/>
</dbReference>
<dbReference type="SUPFAM" id="SSF51004">
    <property type="entry name" value="C-terminal (heme d1) domain of cytochrome cd1-nitrite reductase"/>
    <property type="match status" value="1"/>
</dbReference>